<organism evidence="1 2">
    <name type="scientific">Rhizoclosmatium globosum</name>
    <dbReference type="NCBI Taxonomy" id="329046"/>
    <lineage>
        <taxon>Eukaryota</taxon>
        <taxon>Fungi</taxon>
        <taxon>Fungi incertae sedis</taxon>
        <taxon>Chytridiomycota</taxon>
        <taxon>Chytridiomycota incertae sedis</taxon>
        <taxon>Chytridiomycetes</taxon>
        <taxon>Chytridiales</taxon>
        <taxon>Chytriomycetaceae</taxon>
        <taxon>Rhizoclosmatium</taxon>
    </lineage>
</organism>
<dbReference type="InterPro" id="IPR013640">
    <property type="entry name" value="Vfa1"/>
</dbReference>
<dbReference type="OrthoDB" id="2158714at2759"/>
<protein>
    <recommendedName>
        <fullName evidence="3">DUF1742-domain-containing protein</fullName>
    </recommendedName>
</protein>
<gene>
    <name evidence="1" type="ORF">BCR33DRAFT_714097</name>
</gene>
<dbReference type="GO" id="GO:0005768">
    <property type="term" value="C:endosome"/>
    <property type="evidence" value="ECO:0007669"/>
    <property type="project" value="TreeGrafter"/>
</dbReference>
<dbReference type="AlphaFoldDB" id="A0A1Y2CQB2"/>
<evidence type="ECO:0008006" key="3">
    <source>
        <dbReference type="Google" id="ProtNLM"/>
    </source>
</evidence>
<keyword evidence="2" id="KW-1185">Reference proteome</keyword>
<name>A0A1Y2CQB2_9FUNG</name>
<dbReference type="PANTHER" id="PTHR28218:SF1">
    <property type="entry name" value="VPS4-ASSOCIATED PROTEIN 1"/>
    <property type="match status" value="1"/>
</dbReference>
<reference evidence="1 2" key="1">
    <citation type="submission" date="2016-07" db="EMBL/GenBank/DDBJ databases">
        <title>Pervasive Adenine N6-methylation of Active Genes in Fungi.</title>
        <authorList>
            <consortium name="DOE Joint Genome Institute"/>
            <person name="Mondo S.J."/>
            <person name="Dannebaum R.O."/>
            <person name="Kuo R.C."/>
            <person name="Labutti K."/>
            <person name="Haridas S."/>
            <person name="Kuo A."/>
            <person name="Salamov A."/>
            <person name="Ahrendt S.R."/>
            <person name="Lipzen A."/>
            <person name="Sullivan W."/>
            <person name="Andreopoulos W.B."/>
            <person name="Clum A."/>
            <person name="Lindquist E."/>
            <person name="Daum C."/>
            <person name="Ramamoorthy G.K."/>
            <person name="Gryganskyi A."/>
            <person name="Culley D."/>
            <person name="Magnuson J.K."/>
            <person name="James T.Y."/>
            <person name="O'Malley M.A."/>
            <person name="Stajich J.E."/>
            <person name="Spatafora J.W."/>
            <person name="Visel A."/>
            <person name="Grigoriev I.V."/>
        </authorList>
    </citation>
    <scope>NUCLEOTIDE SEQUENCE [LARGE SCALE GENOMIC DNA]</scope>
    <source>
        <strain evidence="1 2">JEL800</strain>
    </source>
</reference>
<dbReference type="Pfam" id="PF08432">
    <property type="entry name" value="Vfa1"/>
    <property type="match status" value="1"/>
</dbReference>
<comment type="caution">
    <text evidence="1">The sequence shown here is derived from an EMBL/GenBank/DDBJ whole genome shotgun (WGS) entry which is preliminary data.</text>
</comment>
<accession>A0A1Y2CQB2</accession>
<sequence length="168" mass="18609">MDFENRYRWRKTEKAGTCWVCRKESANVFVVGDNVDWFYVCESHVRDTTFCREIITAPTAVPAAPVVSAVSQQASATPDKASDKPSLFNIFDSSFNFVKPPSSPDPVPANPISNGPRFFQLDTKILFLRQQELKKKQGRKGGASTPNRSSSLLLGELDRIVVPKGGLS</sequence>
<proteinExistence type="predicted"/>
<dbReference type="Proteomes" id="UP000193642">
    <property type="component" value="Unassembled WGS sequence"/>
</dbReference>
<dbReference type="STRING" id="329046.A0A1Y2CQB2"/>
<dbReference type="EMBL" id="MCGO01000010">
    <property type="protein sequence ID" value="ORY49024.1"/>
    <property type="molecule type" value="Genomic_DNA"/>
</dbReference>
<evidence type="ECO:0000313" key="1">
    <source>
        <dbReference type="EMBL" id="ORY49024.1"/>
    </source>
</evidence>
<dbReference type="PANTHER" id="PTHR28218">
    <property type="entry name" value="VPS4-ASSOCIATED PROTEIN 1"/>
    <property type="match status" value="1"/>
</dbReference>
<evidence type="ECO:0000313" key="2">
    <source>
        <dbReference type="Proteomes" id="UP000193642"/>
    </source>
</evidence>
<dbReference type="GO" id="GO:0007034">
    <property type="term" value="P:vacuolar transport"/>
    <property type="evidence" value="ECO:0007669"/>
    <property type="project" value="TreeGrafter"/>
</dbReference>